<dbReference type="OrthoDB" id="5297432at2"/>
<dbReference type="Proteomes" id="UP000319859">
    <property type="component" value="Unassembled WGS sequence"/>
</dbReference>
<evidence type="ECO:0000259" key="2">
    <source>
        <dbReference type="SMART" id="SM00382"/>
    </source>
</evidence>
<organism evidence="3 4">
    <name type="scientific">Nitrospirillum amazonense</name>
    <dbReference type="NCBI Taxonomy" id="28077"/>
    <lineage>
        <taxon>Bacteria</taxon>
        <taxon>Pseudomonadati</taxon>
        <taxon>Pseudomonadota</taxon>
        <taxon>Alphaproteobacteria</taxon>
        <taxon>Rhodospirillales</taxon>
        <taxon>Azospirillaceae</taxon>
        <taxon>Nitrospirillum</taxon>
    </lineage>
</organism>
<reference evidence="3 4" key="1">
    <citation type="submission" date="2019-06" db="EMBL/GenBank/DDBJ databases">
        <title>Genomic Encyclopedia of Type Strains, Phase IV (KMG-V): Genome sequencing to study the core and pangenomes of soil and plant-associated prokaryotes.</title>
        <authorList>
            <person name="Whitman W."/>
        </authorList>
    </citation>
    <scope>NUCLEOTIDE SEQUENCE [LARGE SCALE GENOMIC DNA]</scope>
    <source>
        <strain evidence="3 4">BR 11880</strain>
    </source>
</reference>
<dbReference type="InterPro" id="IPR027417">
    <property type="entry name" value="P-loop_NTPase"/>
</dbReference>
<accession>A0A560F6V8</accession>
<dbReference type="GO" id="GO:0005524">
    <property type="term" value="F:ATP binding"/>
    <property type="evidence" value="ECO:0007669"/>
    <property type="project" value="UniProtKB-KW"/>
</dbReference>
<sequence>MNEWTMVRCLALRIGVVGDARLRRALDGWADAQAEWLNLDDKRDWASALAALDDPQDHGPPSHALAIVNVLAPTLALDAFDTALLRLLVAVGRLPRAAGLAEAWSEHGRDLPVLLGGAAGAAPADADRAVRRSAASRLGLADFRANRRGVIEVNLRWPLERLLDRAAADRASVIATLIGPHQQARLTLADFAHVADIDFLVRLLAGASRDRASGVNILIHGPPGTGKTELARTLAQAAGLALYGVGEADDDGDEPSRWDRVCALQLGQRVMGPAGAAALLFDEMEDLIGDAKPSDGDWMTGRQGSKVFINRLLETNDVPVIWTTNALGNIDAAILRRMSFVLKLDLPTPNAARRMLKRIASEEGIVPSSRLEALLDVAPETATVLRVAARATRLAGEPEEAVRPATALVCALRGSEVPVANGEQLDLDLFESTVPLAPLLARLEESAGKGGEDLDVSLLLTGPPGTGKTALAHHLARALDRPLVVKRASDLLSRWVGGTEAAIAKAFSDARERGHVLLFDEVDSLLFDRGSATHSWESGQVNEMLTWLDRHPLPVIATTNHAHRLDTAALRRFVFKIDLAPLGPTRAAVAFERFFGMPAPAGMASHLTPGDFAAVKRQLRHQPARDAHDLLDRLSSEGAWRPVRAKMGF</sequence>
<dbReference type="Gene3D" id="3.40.50.300">
    <property type="entry name" value="P-loop containing nucleotide triphosphate hydrolases"/>
    <property type="match status" value="2"/>
</dbReference>
<keyword evidence="1" id="KW-0067">ATP-binding</keyword>
<dbReference type="SUPFAM" id="SSF52540">
    <property type="entry name" value="P-loop containing nucleoside triphosphate hydrolases"/>
    <property type="match status" value="2"/>
</dbReference>
<dbReference type="InterPro" id="IPR003960">
    <property type="entry name" value="ATPase_AAA_CS"/>
</dbReference>
<feature type="domain" description="AAA+ ATPase" evidence="2">
    <location>
        <begin position="454"/>
        <end position="585"/>
    </location>
</feature>
<gene>
    <name evidence="3" type="ORF">FBZ89_111174</name>
</gene>
<dbReference type="RefSeq" id="WP_145751280.1">
    <property type="nucleotide sequence ID" value="NZ_VITN01000011.1"/>
</dbReference>
<dbReference type="EMBL" id="VITN01000011">
    <property type="protein sequence ID" value="TWB17323.1"/>
    <property type="molecule type" value="Genomic_DNA"/>
</dbReference>
<dbReference type="CDD" id="cd19481">
    <property type="entry name" value="RecA-like_protease"/>
    <property type="match status" value="1"/>
</dbReference>
<dbReference type="PANTHER" id="PTHR23074">
    <property type="entry name" value="AAA DOMAIN-CONTAINING"/>
    <property type="match status" value="1"/>
</dbReference>
<dbReference type="GO" id="GO:0016887">
    <property type="term" value="F:ATP hydrolysis activity"/>
    <property type="evidence" value="ECO:0007669"/>
    <property type="project" value="InterPro"/>
</dbReference>
<dbReference type="SMART" id="SM00382">
    <property type="entry name" value="AAA"/>
    <property type="match status" value="2"/>
</dbReference>
<comment type="caution">
    <text evidence="3">The sequence shown here is derived from an EMBL/GenBank/DDBJ whole genome shotgun (WGS) entry which is preliminary data.</text>
</comment>
<dbReference type="InterPro" id="IPR003593">
    <property type="entry name" value="AAA+_ATPase"/>
</dbReference>
<dbReference type="InterPro" id="IPR003959">
    <property type="entry name" value="ATPase_AAA_core"/>
</dbReference>
<name>A0A560F6V8_9PROT</name>
<dbReference type="PANTHER" id="PTHR23074:SF83">
    <property type="entry name" value="VACUOLAR PROTEIN SORTING-ASSOCIATED PROTEIN 4A"/>
    <property type="match status" value="1"/>
</dbReference>
<evidence type="ECO:0000256" key="1">
    <source>
        <dbReference type="RuleBase" id="RU003651"/>
    </source>
</evidence>
<evidence type="ECO:0000313" key="4">
    <source>
        <dbReference type="Proteomes" id="UP000319859"/>
    </source>
</evidence>
<feature type="domain" description="AAA+ ATPase" evidence="2">
    <location>
        <begin position="213"/>
        <end position="348"/>
    </location>
</feature>
<keyword evidence="1" id="KW-0547">Nucleotide-binding</keyword>
<evidence type="ECO:0000313" key="3">
    <source>
        <dbReference type="EMBL" id="TWB17323.1"/>
    </source>
</evidence>
<comment type="similarity">
    <text evidence="1">Belongs to the AAA ATPase family.</text>
</comment>
<protein>
    <submittedName>
        <fullName evidence="3">SpoVK/Ycf46/Vps4 family AAA+-type ATPase</fullName>
    </submittedName>
</protein>
<dbReference type="Pfam" id="PF00004">
    <property type="entry name" value="AAA"/>
    <property type="match status" value="2"/>
</dbReference>
<proteinExistence type="inferred from homology"/>
<dbReference type="AlphaFoldDB" id="A0A560F6V8"/>
<dbReference type="PROSITE" id="PS00674">
    <property type="entry name" value="AAA"/>
    <property type="match status" value="2"/>
</dbReference>
<dbReference type="InterPro" id="IPR050304">
    <property type="entry name" value="MT-severing_AAA_ATPase"/>
</dbReference>